<evidence type="ECO:0000313" key="2">
    <source>
        <dbReference type="EMBL" id="KNE21828.1"/>
    </source>
</evidence>
<dbReference type="RefSeq" id="WP_050350106.1">
    <property type="nucleotide sequence ID" value="NZ_CP073011.1"/>
</dbReference>
<dbReference type="Pfam" id="PF09350">
    <property type="entry name" value="DJC28_CD"/>
    <property type="match status" value="1"/>
</dbReference>
<sequence>MNKDSKKEYEVDERIQYNDPISEVVKRAEKEGHFDHLPGKGKPLKLANNYFNPEEKQLYKTMKDNHVLPRWIELANEIDVLKEELAVLDGKQRKEKVKFTNKKIKQYNRLCPPSLQRNKIYD</sequence>
<dbReference type="OrthoDB" id="9798476at2"/>
<dbReference type="PATRIC" id="fig|1473.5.peg.3565"/>
<dbReference type="InterPro" id="IPR018961">
    <property type="entry name" value="DnaJ_homolog_subfam-C_membr-28"/>
</dbReference>
<dbReference type="EMBL" id="LGTO01000004">
    <property type="protein sequence ID" value="KNE21828.1"/>
    <property type="molecule type" value="Genomic_DNA"/>
</dbReference>
<protein>
    <recommendedName>
        <fullName evidence="1">DnaJ homologue subfamily C member 28 conserved domain-containing protein</fullName>
    </recommendedName>
</protein>
<name>A0A0L0QUD9_VIRPA</name>
<organism evidence="2 3">
    <name type="scientific">Virgibacillus pantothenticus</name>
    <dbReference type="NCBI Taxonomy" id="1473"/>
    <lineage>
        <taxon>Bacteria</taxon>
        <taxon>Bacillati</taxon>
        <taxon>Bacillota</taxon>
        <taxon>Bacilli</taxon>
        <taxon>Bacillales</taxon>
        <taxon>Bacillaceae</taxon>
        <taxon>Virgibacillus</taxon>
    </lineage>
</organism>
<evidence type="ECO:0000259" key="1">
    <source>
        <dbReference type="Pfam" id="PF09350"/>
    </source>
</evidence>
<evidence type="ECO:0000313" key="3">
    <source>
        <dbReference type="Proteomes" id="UP000036780"/>
    </source>
</evidence>
<dbReference type="PANTHER" id="PTHR39158">
    <property type="entry name" value="OS08G0560600 PROTEIN"/>
    <property type="match status" value="1"/>
</dbReference>
<comment type="caution">
    <text evidence="2">The sequence shown here is derived from an EMBL/GenBank/DDBJ whole genome shotgun (WGS) entry which is preliminary data.</text>
</comment>
<proteinExistence type="predicted"/>
<reference evidence="3" key="1">
    <citation type="submission" date="2015-07" db="EMBL/GenBank/DDBJ databases">
        <title>Fjat-10053 dsm26.</title>
        <authorList>
            <person name="Liu B."/>
            <person name="Wang J."/>
            <person name="Zhu Y."/>
            <person name="Liu G."/>
            <person name="Chen Q."/>
            <person name="Chen Z."/>
            <person name="Lan J."/>
            <person name="Che J."/>
            <person name="Ge C."/>
            <person name="Shi H."/>
            <person name="Pan Z."/>
            <person name="Liu X."/>
        </authorList>
    </citation>
    <scope>NUCLEOTIDE SEQUENCE [LARGE SCALE GENOMIC DNA]</scope>
    <source>
        <strain evidence="3">DSM 26</strain>
    </source>
</reference>
<dbReference type="PANTHER" id="PTHR39158:SF1">
    <property type="entry name" value="DNAJ HOMOLOG SUBFAMILY C MEMBER 28"/>
    <property type="match status" value="1"/>
</dbReference>
<feature type="domain" description="DnaJ homologue subfamily C member 28 conserved" evidence="1">
    <location>
        <begin position="23"/>
        <end position="86"/>
    </location>
</feature>
<gene>
    <name evidence="2" type="ORF">AFK71_03185</name>
</gene>
<accession>A0A0L0QUD9</accession>
<keyword evidence="3" id="KW-1185">Reference proteome</keyword>
<dbReference type="AlphaFoldDB" id="A0A0L0QUD9"/>
<dbReference type="InterPro" id="IPR052573">
    <property type="entry name" value="DnaJ_C_subfamily_28"/>
</dbReference>
<dbReference type="GeneID" id="66869547"/>
<dbReference type="Proteomes" id="UP000036780">
    <property type="component" value="Unassembled WGS sequence"/>
</dbReference>